<proteinExistence type="predicted"/>
<keyword evidence="3" id="KW-1185">Reference proteome</keyword>
<feature type="region of interest" description="Disordered" evidence="1">
    <location>
        <begin position="1"/>
        <end position="33"/>
    </location>
</feature>
<sequence>MTFQTRAQAERMAQAASPAAAEMPLPAPPHAPLKMPRQRLQAEPGHYRRALAALLFSRLPAALRPNMRRTG</sequence>
<dbReference type="RefSeq" id="WP_164612899.1">
    <property type="nucleotide sequence ID" value="NZ_JAAIKE010000004.1"/>
</dbReference>
<name>A0A6B3RQ00_9RHOB</name>
<feature type="compositionally biased region" description="Low complexity" evidence="1">
    <location>
        <begin position="1"/>
        <end position="24"/>
    </location>
</feature>
<reference evidence="2 3" key="1">
    <citation type="submission" date="2020-02" db="EMBL/GenBank/DDBJ databases">
        <title>Rhodobacter algicola sp. nov., isolated from microalga culture.</title>
        <authorList>
            <person name="Park C.-Y."/>
        </authorList>
    </citation>
    <scope>NUCLEOTIDE SEQUENCE [LARGE SCALE GENOMIC DNA]</scope>
    <source>
        <strain evidence="2 3">ETT8</strain>
    </source>
</reference>
<gene>
    <name evidence="2" type="ORF">G3572_13910</name>
</gene>
<dbReference type="EMBL" id="JAAIKE010000004">
    <property type="protein sequence ID" value="NEX47306.1"/>
    <property type="molecule type" value="Genomic_DNA"/>
</dbReference>
<evidence type="ECO:0000256" key="1">
    <source>
        <dbReference type="SAM" id="MobiDB-lite"/>
    </source>
</evidence>
<dbReference type="AlphaFoldDB" id="A0A6B3RQ00"/>
<evidence type="ECO:0000313" key="2">
    <source>
        <dbReference type="EMBL" id="NEX47306.1"/>
    </source>
</evidence>
<evidence type="ECO:0000313" key="3">
    <source>
        <dbReference type="Proteomes" id="UP000481421"/>
    </source>
</evidence>
<accession>A0A6B3RQ00</accession>
<dbReference type="Proteomes" id="UP000481421">
    <property type="component" value="Unassembled WGS sequence"/>
</dbReference>
<organism evidence="2 3">
    <name type="scientific">Pseudotabrizicola algicola</name>
    <dbReference type="NCBI Taxonomy" id="2709381"/>
    <lineage>
        <taxon>Bacteria</taxon>
        <taxon>Pseudomonadati</taxon>
        <taxon>Pseudomonadota</taxon>
        <taxon>Alphaproteobacteria</taxon>
        <taxon>Rhodobacterales</taxon>
        <taxon>Paracoccaceae</taxon>
        <taxon>Pseudotabrizicola</taxon>
    </lineage>
</organism>
<comment type="caution">
    <text evidence="2">The sequence shown here is derived from an EMBL/GenBank/DDBJ whole genome shotgun (WGS) entry which is preliminary data.</text>
</comment>
<protein>
    <submittedName>
        <fullName evidence="2">Uncharacterized protein</fullName>
    </submittedName>
</protein>